<feature type="transmembrane region" description="Helical" evidence="7">
    <location>
        <begin position="389"/>
        <end position="408"/>
    </location>
</feature>
<feature type="transmembrane region" description="Helical" evidence="7">
    <location>
        <begin position="49"/>
        <end position="66"/>
    </location>
</feature>
<dbReference type="InterPro" id="IPR036259">
    <property type="entry name" value="MFS_trans_sf"/>
</dbReference>
<feature type="transmembrane region" description="Helical" evidence="7">
    <location>
        <begin position="142"/>
        <end position="162"/>
    </location>
</feature>
<evidence type="ECO:0000256" key="5">
    <source>
        <dbReference type="ARBA" id="ARBA00023136"/>
    </source>
</evidence>
<evidence type="ECO:0000256" key="6">
    <source>
        <dbReference type="SAM" id="MobiDB-lite"/>
    </source>
</evidence>
<dbReference type="SUPFAM" id="SSF103473">
    <property type="entry name" value="MFS general substrate transporter"/>
    <property type="match status" value="1"/>
</dbReference>
<sequence length="584" mass="61988">MADKDLGSIHMVEEKNSDMAATPPVAAADNDPSLAVDTEPKEERTTAKAWLCIAFLTMSFGAPFWAVPTTSAISSQLLGSLGSAELSAWVIPSITTAATVTILLFGVTSDLFGRRIFLLLSCVFGAVGYIVCARATTTGMLIGGLVLLGCAGGVSGVALIAVPELIVNKYRHIGVVLADAIVYIFIVIGPVVGRYTLIGGGERWRYLYWAGMIAQVITFIGLACLYFPPAHPRGIPYKEALKGLDWVGGFLFTAGSVPVLVGIVNTTYMSSTDARVLAPLLAGLAFIIAFGFWETFAKIKYPFCPREIFASHKGREFSVPFCLTFIVVGFFYSCSIIYPTMLNAFYIDATTPVSTQLLLTLPSTVPLPVGAMILTAFGRKIGHWKWTMLASVVSMVLWGALLALITPYNKGLMIAFVALNQLSYGWAAYLSVTYTQLGVSQENLGISGGLAGTARYAGGAVASAAFSSAINHGILTRTPQLIPKAALGAGLPESLLQQVVAAASGGATALEAIPGVSDEVVAAVVEAYKWCVAYGLRNAAFASLAFGVVGIVLCFFLEDITPKMNDKIEIFLENDALADKNKFH</sequence>
<evidence type="ECO:0000256" key="2">
    <source>
        <dbReference type="ARBA" id="ARBA00022448"/>
    </source>
</evidence>
<gene>
    <name evidence="9" type="ORF">SEUCBS140593_006986</name>
</gene>
<keyword evidence="5 7" id="KW-0472">Membrane</keyword>
<dbReference type="PROSITE" id="PS50850">
    <property type="entry name" value="MFS"/>
    <property type="match status" value="1"/>
</dbReference>
<feature type="domain" description="Major facilitator superfamily (MFS) profile" evidence="8">
    <location>
        <begin position="49"/>
        <end position="562"/>
    </location>
</feature>
<feature type="transmembrane region" description="Helical" evidence="7">
    <location>
        <begin position="276"/>
        <end position="296"/>
    </location>
</feature>
<comment type="caution">
    <text evidence="9">The sequence shown here is derived from an EMBL/GenBank/DDBJ whole genome shotgun (WGS) entry which is preliminary data.</text>
</comment>
<evidence type="ECO:0000256" key="3">
    <source>
        <dbReference type="ARBA" id="ARBA00022692"/>
    </source>
</evidence>
<protein>
    <recommendedName>
        <fullName evidence="8">Major facilitator superfamily (MFS) profile domain-containing protein</fullName>
    </recommendedName>
</protein>
<feature type="transmembrane region" description="Helical" evidence="7">
    <location>
        <begin position="317"/>
        <end position="338"/>
    </location>
</feature>
<keyword evidence="10" id="KW-1185">Reference proteome</keyword>
<dbReference type="Gene3D" id="1.20.1250.20">
    <property type="entry name" value="MFS general substrate transporter like domains"/>
    <property type="match status" value="1"/>
</dbReference>
<evidence type="ECO:0000313" key="10">
    <source>
        <dbReference type="Proteomes" id="UP001642482"/>
    </source>
</evidence>
<reference evidence="9 10" key="1">
    <citation type="submission" date="2024-01" db="EMBL/GenBank/DDBJ databases">
        <authorList>
            <person name="Allen C."/>
            <person name="Tagirdzhanova G."/>
        </authorList>
    </citation>
    <scope>NUCLEOTIDE SEQUENCE [LARGE SCALE GENOMIC DNA]</scope>
</reference>
<feature type="transmembrane region" description="Helical" evidence="7">
    <location>
        <begin position="246"/>
        <end position="264"/>
    </location>
</feature>
<feature type="transmembrane region" description="Helical" evidence="7">
    <location>
        <begin position="207"/>
        <end position="226"/>
    </location>
</feature>
<dbReference type="InterPro" id="IPR020846">
    <property type="entry name" value="MFS_dom"/>
</dbReference>
<evidence type="ECO:0000313" key="9">
    <source>
        <dbReference type="EMBL" id="CAK7228652.1"/>
    </source>
</evidence>
<feature type="transmembrane region" description="Helical" evidence="7">
    <location>
        <begin position="86"/>
        <end position="105"/>
    </location>
</feature>
<keyword evidence="2" id="KW-0813">Transport</keyword>
<proteinExistence type="predicted"/>
<organism evidence="9 10">
    <name type="scientific">Sporothrix eucalyptigena</name>
    <dbReference type="NCBI Taxonomy" id="1812306"/>
    <lineage>
        <taxon>Eukaryota</taxon>
        <taxon>Fungi</taxon>
        <taxon>Dikarya</taxon>
        <taxon>Ascomycota</taxon>
        <taxon>Pezizomycotina</taxon>
        <taxon>Sordariomycetes</taxon>
        <taxon>Sordariomycetidae</taxon>
        <taxon>Ophiostomatales</taxon>
        <taxon>Ophiostomataceae</taxon>
        <taxon>Sporothrix</taxon>
    </lineage>
</organism>
<keyword evidence="3 7" id="KW-0812">Transmembrane</keyword>
<dbReference type="InterPro" id="IPR010573">
    <property type="entry name" value="MFS_Str1/Tri12-like"/>
</dbReference>
<feature type="transmembrane region" description="Helical" evidence="7">
    <location>
        <begin position="174"/>
        <end position="195"/>
    </location>
</feature>
<feature type="transmembrane region" description="Helical" evidence="7">
    <location>
        <begin position="358"/>
        <end position="377"/>
    </location>
</feature>
<keyword evidence="4 7" id="KW-1133">Transmembrane helix</keyword>
<evidence type="ECO:0000256" key="1">
    <source>
        <dbReference type="ARBA" id="ARBA00004141"/>
    </source>
</evidence>
<accession>A0ABP0C9C4</accession>
<feature type="transmembrane region" description="Helical" evidence="7">
    <location>
        <begin position="117"/>
        <end position="136"/>
    </location>
</feature>
<dbReference type="Pfam" id="PF06609">
    <property type="entry name" value="TRI12"/>
    <property type="match status" value="1"/>
</dbReference>
<dbReference type="EMBL" id="CAWUHD010000080">
    <property type="protein sequence ID" value="CAK7228652.1"/>
    <property type="molecule type" value="Genomic_DNA"/>
</dbReference>
<evidence type="ECO:0000256" key="4">
    <source>
        <dbReference type="ARBA" id="ARBA00022989"/>
    </source>
</evidence>
<feature type="transmembrane region" description="Helical" evidence="7">
    <location>
        <begin position="539"/>
        <end position="557"/>
    </location>
</feature>
<name>A0ABP0C9C4_9PEZI</name>
<feature type="region of interest" description="Disordered" evidence="6">
    <location>
        <begin position="13"/>
        <end position="33"/>
    </location>
</feature>
<dbReference type="PANTHER" id="PTHR23501">
    <property type="entry name" value="MAJOR FACILITATOR SUPERFAMILY"/>
    <property type="match status" value="1"/>
</dbReference>
<comment type="subcellular location">
    <subcellularLocation>
        <location evidence="1">Membrane</location>
        <topology evidence="1">Multi-pass membrane protein</topology>
    </subcellularLocation>
</comment>
<dbReference type="PANTHER" id="PTHR23501:SF195">
    <property type="entry name" value="PEP5"/>
    <property type="match status" value="1"/>
</dbReference>
<evidence type="ECO:0000259" key="8">
    <source>
        <dbReference type="PROSITE" id="PS50850"/>
    </source>
</evidence>
<dbReference type="Proteomes" id="UP001642482">
    <property type="component" value="Unassembled WGS sequence"/>
</dbReference>
<evidence type="ECO:0000256" key="7">
    <source>
        <dbReference type="SAM" id="Phobius"/>
    </source>
</evidence>